<feature type="domain" description="OmpA-like" evidence="2">
    <location>
        <begin position="1"/>
        <end position="31"/>
    </location>
</feature>
<dbReference type="PROSITE" id="PS51123">
    <property type="entry name" value="OMPA_2"/>
    <property type="match status" value="1"/>
</dbReference>
<keyword evidence="3" id="KW-0282">Flagellum</keyword>
<reference evidence="3" key="1">
    <citation type="journal article" date="2020" name="mSystems">
        <title>Genome- and Community-Level Interaction Insights into Carbon Utilization and Element Cycling Functions of Hydrothermarchaeota in Hydrothermal Sediment.</title>
        <authorList>
            <person name="Zhou Z."/>
            <person name="Liu Y."/>
            <person name="Xu W."/>
            <person name="Pan J."/>
            <person name="Luo Z.H."/>
            <person name="Li M."/>
        </authorList>
    </citation>
    <scope>NUCLEOTIDE SEQUENCE [LARGE SCALE GENOMIC DNA]</scope>
    <source>
        <strain evidence="3">HyVt-527</strain>
    </source>
</reference>
<name>A0A7V5PRR8_CALAY</name>
<keyword evidence="1" id="KW-0472">Membrane</keyword>
<keyword evidence="3" id="KW-0966">Cell projection</keyword>
<dbReference type="Proteomes" id="UP000886124">
    <property type="component" value="Unassembled WGS sequence"/>
</dbReference>
<gene>
    <name evidence="3" type="ORF">ENJ89_10755</name>
</gene>
<dbReference type="AlphaFoldDB" id="A0A7V5PRR8"/>
<dbReference type="EMBL" id="DROD01000679">
    <property type="protein sequence ID" value="HHJ53665.1"/>
    <property type="molecule type" value="Genomic_DNA"/>
</dbReference>
<feature type="non-terminal residue" evidence="3">
    <location>
        <position position="1"/>
    </location>
</feature>
<comment type="caution">
    <text evidence="3">The sequence shown here is derived from an EMBL/GenBank/DDBJ whole genome shotgun (WGS) entry which is preliminary data.</text>
</comment>
<sequence length="31" mass="3618">AVGHGEFRPLVPNNSPENRAKNRRVEIFVKW</sequence>
<protein>
    <submittedName>
        <fullName evidence="3">Flagellar motor protein MotB</fullName>
    </submittedName>
</protein>
<dbReference type="SUPFAM" id="SSF103088">
    <property type="entry name" value="OmpA-like"/>
    <property type="match status" value="1"/>
</dbReference>
<evidence type="ECO:0000313" key="3">
    <source>
        <dbReference type="EMBL" id="HHJ53665.1"/>
    </source>
</evidence>
<dbReference type="InterPro" id="IPR036737">
    <property type="entry name" value="OmpA-like_sf"/>
</dbReference>
<accession>A0A7V5PRR8</accession>
<organism evidence="3">
    <name type="scientific">Caldithrix abyssi</name>
    <dbReference type="NCBI Taxonomy" id="187145"/>
    <lineage>
        <taxon>Bacteria</taxon>
        <taxon>Pseudomonadati</taxon>
        <taxon>Calditrichota</taxon>
        <taxon>Calditrichia</taxon>
        <taxon>Calditrichales</taxon>
        <taxon>Calditrichaceae</taxon>
        <taxon>Caldithrix</taxon>
    </lineage>
</organism>
<keyword evidence="3" id="KW-0969">Cilium</keyword>
<proteinExistence type="predicted"/>
<dbReference type="InterPro" id="IPR006665">
    <property type="entry name" value="OmpA-like"/>
</dbReference>
<dbReference type="GO" id="GO:0016020">
    <property type="term" value="C:membrane"/>
    <property type="evidence" value="ECO:0007669"/>
    <property type="project" value="UniProtKB-UniRule"/>
</dbReference>
<dbReference type="Gene3D" id="3.30.1330.60">
    <property type="entry name" value="OmpA-like domain"/>
    <property type="match status" value="1"/>
</dbReference>
<evidence type="ECO:0000256" key="1">
    <source>
        <dbReference type="PROSITE-ProRule" id="PRU00473"/>
    </source>
</evidence>
<evidence type="ECO:0000259" key="2">
    <source>
        <dbReference type="PROSITE" id="PS51123"/>
    </source>
</evidence>